<comment type="caution">
    <text evidence="11">The sequence shown here is derived from an EMBL/GenBank/DDBJ whole genome shotgun (WGS) entry which is preliminary data.</text>
</comment>
<dbReference type="EMBL" id="JAFLQW010000123">
    <property type="protein sequence ID" value="MBO0348414.1"/>
    <property type="molecule type" value="Genomic_DNA"/>
</dbReference>
<evidence type="ECO:0000256" key="6">
    <source>
        <dbReference type="ARBA" id="ARBA00022958"/>
    </source>
</evidence>
<evidence type="ECO:0000256" key="9">
    <source>
        <dbReference type="ARBA" id="ARBA00023136"/>
    </source>
</evidence>
<evidence type="ECO:0000256" key="5">
    <source>
        <dbReference type="ARBA" id="ARBA00022692"/>
    </source>
</evidence>
<keyword evidence="3" id="KW-1003">Cell membrane</keyword>
<keyword evidence="7 10" id="KW-1133">Transmembrane helix</keyword>
<keyword evidence="2" id="KW-0813">Transport</keyword>
<sequence>MTVARTICLGFLVIIAIGTFLLLLPVSTSEGTWNNFVTALFTATSAVCVTGLIVVDTGTHYSGLGEFFIVLLIQLGGLGYMTANTFLLLLLGRRLGLRDRIAIQKSLDTAEMSGVVPLVRSIVAMTLVFELTGMFVLLLIFTPDFGFNNSLWLAIFHSISAFNNAGFSLFADSLMAYAGSIPMNLVITLLVIFGGIGYQVIMEMYMWVRDRISRNPERVVFSLHFKIVTSTTLLLLILGTIAFFFTESSNPRTLGNADFLERILSAWFQSVITRTAGFNTLDIGQMTTAALFITIALMFIGASPGSTGGGIKTTTVRVLASCTRSVLQGRNQVLCFERQIPPELILKAVAVVLSSLGVVVVATILLAISDPNIEFIELFFEVISAFATVGLSMGITGSLSTLGQLVIIVTMYVGRVGMVILMSAMIGDPKPSNIRYPEENLLVG</sequence>
<dbReference type="Proteomes" id="UP000664844">
    <property type="component" value="Unassembled WGS sequence"/>
</dbReference>
<evidence type="ECO:0000256" key="4">
    <source>
        <dbReference type="ARBA" id="ARBA00022538"/>
    </source>
</evidence>
<feature type="transmembrane region" description="Helical" evidence="10">
    <location>
        <begin position="7"/>
        <end position="24"/>
    </location>
</feature>
<reference evidence="11 12" key="1">
    <citation type="submission" date="2021-03" db="EMBL/GenBank/DDBJ databases">
        <title>Metabolic Capacity of the Antarctic Cyanobacterium Phormidium pseudopriestleyi that Sustains Oxygenic Photosynthesis in the Presence of Hydrogen Sulfide.</title>
        <authorList>
            <person name="Lumian J.E."/>
            <person name="Jungblut A.D."/>
            <person name="Dillon M.L."/>
            <person name="Hawes I."/>
            <person name="Doran P.T."/>
            <person name="Mackey T.J."/>
            <person name="Dick G.J."/>
            <person name="Grettenberger C.L."/>
            <person name="Sumner D.Y."/>
        </authorList>
    </citation>
    <scope>NUCLEOTIDE SEQUENCE [LARGE SCALE GENOMIC DNA]</scope>
    <source>
        <strain evidence="11 12">FRX01</strain>
    </source>
</reference>
<dbReference type="Pfam" id="PF02386">
    <property type="entry name" value="TrkH"/>
    <property type="match status" value="1"/>
</dbReference>
<feature type="transmembrane region" description="Helical" evidence="10">
    <location>
        <begin position="223"/>
        <end position="245"/>
    </location>
</feature>
<feature type="transmembrane region" description="Helical" evidence="10">
    <location>
        <begin position="118"/>
        <end position="139"/>
    </location>
</feature>
<organism evidence="11 12">
    <name type="scientific">Phormidium pseudopriestleyi FRX01</name>
    <dbReference type="NCBI Taxonomy" id="1759528"/>
    <lineage>
        <taxon>Bacteria</taxon>
        <taxon>Bacillati</taxon>
        <taxon>Cyanobacteriota</taxon>
        <taxon>Cyanophyceae</taxon>
        <taxon>Oscillatoriophycideae</taxon>
        <taxon>Oscillatoriales</taxon>
        <taxon>Oscillatoriaceae</taxon>
        <taxon>Phormidium</taxon>
    </lineage>
</organism>
<feature type="transmembrane region" description="Helical" evidence="10">
    <location>
        <begin position="375"/>
        <end position="393"/>
    </location>
</feature>
<feature type="transmembrane region" description="Helical" evidence="10">
    <location>
        <begin position="283"/>
        <end position="302"/>
    </location>
</feature>
<dbReference type="NCBIfam" id="TIGR00933">
    <property type="entry name" value="2a38"/>
    <property type="match status" value="1"/>
</dbReference>
<dbReference type="InterPro" id="IPR003445">
    <property type="entry name" value="Cat_transpt"/>
</dbReference>
<keyword evidence="8" id="KW-0406">Ion transport</keyword>
<proteinExistence type="predicted"/>
<feature type="transmembrane region" description="Helical" evidence="10">
    <location>
        <begin position="151"/>
        <end position="171"/>
    </location>
</feature>
<protein>
    <submittedName>
        <fullName evidence="11">ATPase</fullName>
    </submittedName>
</protein>
<evidence type="ECO:0000256" key="1">
    <source>
        <dbReference type="ARBA" id="ARBA00004651"/>
    </source>
</evidence>
<dbReference type="PANTHER" id="PTHR32024">
    <property type="entry name" value="TRK SYSTEM POTASSIUM UPTAKE PROTEIN TRKG-RELATED"/>
    <property type="match status" value="1"/>
</dbReference>
<keyword evidence="9 10" id="KW-0472">Membrane</keyword>
<evidence type="ECO:0000256" key="3">
    <source>
        <dbReference type="ARBA" id="ARBA00022475"/>
    </source>
</evidence>
<keyword evidence="4" id="KW-0633">Potassium transport</keyword>
<feature type="transmembrane region" description="Helical" evidence="10">
    <location>
        <begin position="183"/>
        <end position="202"/>
    </location>
</feature>
<evidence type="ECO:0000313" key="12">
    <source>
        <dbReference type="Proteomes" id="UP000664844"/>
    </source>
</evidence>
<comment type="subcellular location">
    <subcellularLocation>
        <location evidence="1">Cell membrane</location>
        <topology evidence="1">Multi-pass membrane protein</topology>
    </subcellularLocation>
</comment>
<evidence type="ECO:0000256" key="10">
    <source>
        <dbReference type="SAM" id="Phobius"/>
    </source>
</evidence>
<gene>
    <name evidence="11" type="ORF">J0895_04705</name>
</gene>
<evidence type="ECO:0000256" key="8">
    <source>
        <dbReference type="ARBA" id="ARBA00023065"/>
    </source>
</evidence>
<evidence type="ECO:0000313" key="11">
    <source>
        <dbReference type="EMBL" id="MBO0348414.1"/>
    </source>
</evidence>
<dbReference type="RefSeq" id="WP_207086959.1">
    <property type="nucleotide sequence ID" value="NZ_JAFLQW010000123.1"/>
</dbReference>
<feature type="transmembrane region" description="Helical" evidence="10">
    <location>
        <begin position="36"/>
        <end position="55"/>
    </location>
</feature>
<keyword evidence="6" id="KW-0630">Potassium</keyword>
<evidence type="ECO:0000256" key="7">
    <source>
        <dbReference type="ARBA" id="ARBA00022989"/>
    </source>
</evidence>
<feature type="transmembrane region" description="Helical" evidence="10">
    <location>
        <begin position="405"/>
        <end position="426"/>
    </location>
</feature>
<keyword evidence="5 10" id="KW-0812">Transmembrane</keyword>
<feature type="transmembrane region" description="Helical" evidence="10">
    <location>
        <begin position="344"/>
        <end position="369"/>
    </location>
</feature>
<name>A0ABS3FN67_9CYAN</name>
<accession>A0ABS3FN67</accession>
<feature type="transmembrane region" description="Helical" evidence="10">
    <location>
        <begin position="67"/>
        <end position="91"/>
    </location>
</feature>
<dbReference type="PANTHER" id="PTHR32024:SF1">
    <property type="entry name" value="KTR SYSTEM POTASSIUM UPTAKE PROTEIN B"/>
    <property type="match status" value="1"/>
</dbReference>
<keyword evidence="12" id="KW-1185">Reference proteome</keyword>
<dbReference type="InterPro" id="IPR004772">
    <property type="entry name" value="TrkH"/>
</dbReference>
<evidence type="ECO:0000256" key="2">
    <source>
        <dbReference type="ARBA" id="ARBA00022448"/>
    </source>
</evidence>